<keyword evidence="2" id="KW-1133">Transmembrane helix</keyword>
<feature type="compositionally biased region" description="Basic residues" evidence="1">
    <location>
        <begin position="1"/>
        <end position="10"/>
    </location>
</feature>
<dbReference type="AlphaFoldDB" id="A0AAN0RE19"/>
<name>A0AAN0RE19_9PROT</name>
<gene>
    <name evidence="3" type="ORF">GbCGDNIH3_1343</name>
</gene>
<dbReference type="KEGG" id="gbc:GbCGDNIH3_1343"/>
<keyword evidence="2" id="KW-0472">Membrane</keyword>
<feature type="region of interest" description="Disordered" evidence="1">
    <location>
        <begin position="134"/>
        <end position="159"/>
    </location>
</feature>
<dbReference type="Proteomes" id="UP000019438">
    <property type="component" value="Chromosome"/>
</dbReference>
<accession>A0AAN0RE19</accession>
<proteinExistence type="predicted"/>
<sequence>MACNRRRGKRNFTSLKQGDPQASPQPTEIGHHHGAAVMPSLRRLIPAARPIRITLSALLSPLLAALGWVVMCAPARAQPTPDKTSPPSFAITFAEFKIAFNNQAQADQPGHASASPSGSLKRCKHITGGISCLIRNRDGDAPPPPIEPTNRIKLPPGRVPQPLRLEARLNPDGRIVTLRILGDRAEQVDHANFVAAVENAAQVWDQQEGLPPQSARFDEALGLNRTDEAPDIGQPRILTRPYAKITCIALALSANAGVGCTFDPPDRSP</sequence>
<dbReference type="EMBL" id="CP003181">
    <property type="protein sequence ID" value="AHJ63154.1"/>
    <property type="molecule type" value="Genomic_DNA"/>
</dbReference>
<reference evidence="4" key="1">
    <citation type="submission" date="2012-06" db="EMBL/GenBank/DDBJ databases">
        <title>Genome analysis of multiple Granulibacter bethesdensis isolates demonstrates substantial genome diversity.</title>
        <authorList>
            <person name="Greenberg D.E."/>
            <person name="Porcella S.F."/>
            <person name="Zarember K."/>
            <person name="Zelazny A.M."/>
            <person name="Bruno D."/>
            <person name="Martens C."/>
            <person name="Barbian K.D."/>
            <person name="Jaske E."/>
            <person name="Holland S.M."/>
        </authorList>
    </citation>
    <scope>NUCLEOTIDE SEQUENCE [LARGE SCALE GENOMIC DNA]</scope>
    <source>
        <strain evidence="4">CGDNIH3</strain>
    </source>
</reference>
<feature type="compositionally biased region" description="Polar residues" evidence="1">
    <location>
        <begin position="11"/>
        <end position="26"/>
    </location>
</feature>
<evidence type="ECO:0000313" key="3">
    <source>
        <dbReference type="EMBL" id="AHJ63154.1"/>
    </source>
</evidence>
<evidence type="ECO:0000313" key="4">
    <source>
        <dbReference type="Proteomes" id="UP000019438"/>
    </source>
</evidence>
<evidence type="ECO:0000256" key="1">
    <source>
        <dbReference type="SAM" id="MobiDB-lite"/>
    </source>
</evidence>
<evidence type="ECO:0000256" key="2">
    <source>
        <dbReference type="SAM" id="Phobius"/>
    </source>
</evidence>
<feature type="transmembrane region" description="Helical" evidence="2">
    <location>
        <begin position="51"/>
        <end position="71"/>
    </location>
</feature>
<protein>
    <submittedName>
        <fullName evidence="3">Uncharacterized protein</fullName>
    </submittedName>
</protein>
<organism evidence="3 4">
    <name type="scientific">Granulibacter bethesdensis</name>
    <dbReference type="NCBI Taxonomy" id="364410"/>
    <lineage>
        <taxon>Bacteria</taxon>
        <taxon>Pseudomonadati</taxon>
        <taxon>Pseudomonadota</taxon>
        <taxon>Alphaproteobacteria</taxon>
        <taxon>Acetobacterales</taxon>
        <taxon>Acetobacteraceae</taxon>
        <taxon>Granulibacter</taxon>
    </lineage>
</organism>
<keyword evidence="2" id="KW-0812">Transmembrane</keyword>
<feature type="region of interest" description="Disordered" evidence="1">
    <location>
        <begin position="1"/>
        <end position="32"/>
    </location>
</feature>